<evidence type="ECO:0000313" key="6">
    <source>
        <dbReference type="EMBL" id="OUC42621.1"/>
    </source>
</evidence>
<dbReference type="Pfam" id="PF00018">
    <property type="entry name" value="SH3_1"/>
    <property type="match status" value="2"/>
</dbReference>
<dbReference type="EMBL" id="LVZM01017294">
    <property type="protein sequence ID" value="OUC42621.1"/>
    <property type="molecule type" value="Genomic_DNA"/>
</dbReference>
<dbReference type="PANTHER" id="PTHR14167:SF116">
    <property type="entry name" value="CAP, ISOFORM AC"/>
    <property type="match status" value="1"/>
</dbReference>
<dbReference type="Pfam" id="PF14604">
    <property type="entry name" value="SH3_9"/>
    <property type="match status" value="1"/>
</dbReference>
<proteinExistence type="predicted"/>
<dbReference type="PANTHER" id="PTHR14167">
    <property type="entry name" value="SH3 DOMAIN-CONTAINING"/>
    <property type="match status" value="1"/>
</dbReference>
<feature type="compositionally biased region" description="Pro residues" evidence="4">
    <location>
        <begin position="116"/>
        <end position="127"/>
    </location>
</feature>
<evidence type="ECO:0000256" key="4">
    <source>
        <dbReference type="SAM" id="MobiDB-lite"/>
    </source>
</evidence>
<feature type="region of interest" description="Disordered" evidence="4">
    <location>
        <begin position="243"/>
        <end position="303"/>
    </location>
</feature>
<reference evidence="6 7" key="1">
    <citation type="submission" date="2015-04" db="EMBL/GenBank/DDBJ databases">
        <title>Draft genome of the roundworm Trichinella nativa.</title>
        <authorList>
            <person name="Mitreva M."/>
        </authorList>
    </citation>
    <scope>NUCLEOTIDE SEQUENCE [LARGE SCALE GENOMIC DNA]</scope>
    <source>
        <strain evidence="6 7">ISS45</strain>
    </source>
</reference>
<comment type="caution">
    <text evidence="6">The sequence shown here is derived from an EMBL/GenBank/DDBJ whole genome shotgun (WGS) entry which is preliminary data.</text>
</comment>
<accession>A0A1Y3ECA2</accession>
<feature type="compositionally biased region" description="Low complexity" evidence="4">
    <location>
        <begin position="243"/>
        <end position="253"/>
    </location>
</feature>
<dbReference type="FunFam" id="2.30.30.40:FF:000001">
    <property type="entry name" value="Sorbin and SH3 domain-containing protein 1 isoform 2"/>
    <property type="match status" value="1"/>
</dbReference>
<dbReference type="InterPro" id="IPR050384">
    <property type="entry name" value="Endophilin_SH3RF"/>
</dbReference>
<protein>
    <submittedName>
        <fullName evidence="6">SH3 domain protein</fullName>
    </submittedName>
</protein>
<sequence length="1199" mass="133729">MDNINSNTNFAYSTLRGPTFKANKVMDQPAVWSPKARVQMGKDTSSASRTASYKVNADACSHTEYPESNWNHLTTTKQFEKSAMVSSGKEYNRSPAPVESAMPNETNSTFANSVVSPPPPPPPPPPPSVIAKDEVETARLYNHNSEALQSGSKAKRLTTTMNEEEEENRSTVVIPETQSVATLRNKIQSQLNGSMPVKKFTSMGTEKQQQEAMGRLADVRPNPADTFSSISSVVNDLEWKRWPASSPCSSSPSNGTNQTGKLFTNRPPLTEVLQSGTVRSTRSVTPYSEISKSSQQILYENEPPPSAVKNCSVYQKMNSSNLSTSLPSSATTTTTTSSLSNQHWKLNSQEPNCSPQSSYTQPLYAEVKSPSPPTIPPTPVGLLSPSWHPAPFTSTATSGNYSGNIGNRPLDQVASSSLRSTTSAPVILGGKGLLLQKTDQKQESPLSKNYQHHWYKMMFKKLHQVDKNDEENAIMRYRIRDYPTEGQSNKMDNPIGFHHQPRRIEEYTPGNCSILENASTAKNLTTRQQDSDNNSIDQKLQATLDTSQGLIQRILGDLNREIESRKVLRAEDYSDIDFWLQCYPLRTDSSENYVSVKIDSSTQCGGSADANLRSLSSMTRRDEGFCRKGRPYFLNATAVPKKRDSAHSAAYDQDFNCSSSAFRSQRSKLGAWSFPVCCRDIGSKLYALERSKTVSFHLPPYRLRPDLQSERLNRTVQLWQAGAYEMTFGRNTDEKSVQTFQSFCEAFPNVSRNYSREVDFEKAYDEVFQQLSTALDEIEQISSTTITNDGYDARSNYGRPSQVLQNLHWLRDNNSESVTLSDSLLLYVDSDNQLREANVHDGMKEYTSSRCSEDLNVALASESPSTAPSELEYNNNGSAQDGMCFTHHRWRWELSWSPRKKAFGSDSNEPAAALRRTDSKLIKALALYNFQAQNARELNLEPGDKIIIRRQIDANWCEGEVNGRVGIFPINYVEVISESPAATNSSGLFLDQIRNRSHGTAKALFDFTARRPRELSIKQGEVVNLIREVDKNWSFGFNGRGEQGIFPSSYVKPCIIDKKSKFASVFDKRPSKSKKQNDDVGKLVVDGVVYGKADPLEAILNEMKLYSASLQSKPNETKSTTSLFSPGRSVSTKHTSPATSQIDTYEAIYEYLPANSDELELKRGDIVYVVECCDDGWFIGTSLRTGKFGTFPGNYVKHL</sequence>
<evidence type="ECO:0000256" key="3">
    <source>
        <dbReference type="PROSITE-ProRule" id="PRU00192"/>
    </source>
</evidence>
<evidence type="ECO:0000256" key="1">
    <source>
        <dbReference type="ARBA" id="ARBA00022443"/>
    </source>
</evidence>
<dbReference type="CDD" id="cd11781">
    <property type="entry name" value="SH3_Sorbs_1"/>
    <property type="match status" value="1"/>
</dbReference>
<dbReference type="Proteomes" id="UP000243006">
    <property type="component" value="Unassembled WGS sequence"/>
</dbReference>
<dbReference type="Gene3D" id="2.30.30.40">
    <property type="entry name" value="SH3 Domains"/>
    <property type="match status" value="3"/>
</dbReference>
<dbReference type="InterPro" id="IPR036028">
    <property type="entry name" value="SH3-like_dom_sf"/>
</dbReference>
<feature type="region of interest" description="Disordered" evidence="4">
    <location>
        <begin position="1114"/>
        <end position="1136"/>
    </location>
</feature>
<evidence type="ECO:0000313" key="7">
    <source>
        <dbReference type="Proteomes" id="UP000243006"/>
    </source>
</evidence>
<dbReference type="InterPro" id="IPR001452">
    <property type="entry name" value="SH3_domain"/>
</dbReference>
<keyword evidence="2" id="KW-0677">Repeat</keyword>
<organism evidence="6 7">
    <name type="scientific">Trichinella nativa</name>
    <dbReference type="NCBI Taxonomy" id="6335"/>
    <lineage>
        <taxon>Eukaryota</taxon>
        <taxon>Metazoa</taxon>
        <taxon>Ecdysozoa</taxon>
        <taxon>Nematoda</taxon>
        <taxon>Enoplea</taxon>
        <taxon>Dorylaimia</taxon>
        <taxon>Trichinellida</taxon>
        <taxon>Trichinellidae</taxon>
        <taxon>Trichinella</taxon>
    </lineage>
</organism>
<keyword evidence="1 3" id="KW-0728">SH3 domain</keyword>
<feature type="domain" description="SH3" evidence="5">
    <location>
        <begin position="996"/>
        <end position="1056"/>
    </location>
</feature>
<feature type="region of interest" description="Disordered" evidence="4">
    <location>
        <begin position="106"/>
        <end position="127"/>
    </location>
</feature>
<name>A0A1Y3ECA2_9BILA</name>
<evidence type="ECO:0000256" key="2">
    <source>
        <dbReference type="ARBA" id="ARBA00022737"/>
    </source>
</evidence>
<dbReference type="AlphaFoldDB" id="A0A1Y3ECA2"/>
<dbReference type="SUPFAM" id="SSF50044">
    <property type="entry name" value="SH3-domain"/>
    <property type="match status" value="3"/>
</dbReference>
<dbReference type="PROSITE" id="PS50002">
    <property type="entry name" value="SH3"/>
    <property type="match status" value="3"/>
</dbReference>
<evidence type="ECO:0000259" key="5">
    <source>
        <dbReference type="PROSITE" id="PS50002"/>
    </source>
</evidence>
<dbReference type="SMART" id="SM00326">
    <property type="entry name" value="SH3"/>
    <property type="match status" value="3"/>
</dbReference>
<feature type="compositionally biased region" description="Polar residues" evidence="4">
    <location>
        <begin position="272"/>
        <end position="298"/>
    </location>
</feature>
<feature type="domain" description="SH3" evidence="5">
    <location>
        <begin position="919"/>
        <end position="978"/>
    </location>
</feature>
<gene>
    <name evidence="6" type="ORF">D917_02778</name>
</gene>
<dbReference type="PRINTS" id="PR00452">
    <property type="entry name" value="SH3DOMAIN"/>
</dbReference>
<feature type="domain" description="SH3" evidence="5">
    <location>
        <begin position="1140"/>
        <end position="1199"/>
    </location>
</feature>